<gene>
    <name evidence="2" type="ORF">JM658_07220</name>
</gene>
<reference evidence="2 3" key="1">
    <citation type="submission" date="2021-01" db="EMBL/GenBank/DDBJ databases">
        <title>Genome sequencing of Joostella atrarenae M1-2 (= KCTC 23194).</title>
        <authorList>
            <person name="Zakaria M.R."/>
            <person name="Lam M.Q."/>
            <person name="Chong C.S."/>
        </authorList>
    </citation>
    <scope>NUCLEOTIDE SEQUENCE [LARGE SCALE GENOMIC DNA]</scope>
    <source>
        <strain evidence="2 3">M1-2</strain>
    </source>
</reference>
<feature type="domain" description="5'-Nucleotidase C-terminal" evidence="1">
    <location>
        <begin position="81"/>
        <end position="217"/>
    </location>
</feature>
<proteinExistence type="predicted"/>
<evidence type="ECO:0000259" key="1">
    <source>
        <dbReference type="Pfam" id="PF02872"/>
    </source>
</evidence>
<dbReference type="EMBL" id="JAETXX010000003">
    <property type="protein sequence ID" value="MCF8714621.1"/>
    <property type="molecule type" value="Genomic_DNA"/>
</dbReference>
<dbReference type="RefSeq" id="WP_236958584.1">
    <property type="nucleotide sequence ID" value="NZ_JAETXX010000003.1"/>
</dbReference>
<dbReference type="PANTHER" id="PTHR11575:SF24">
    <property type="entry name" value="5'-NUCLEOTIDASE"/>
    <property type="match status" value="1"/>
</dbReference>
<dbReference type="InterPro" id="IPR008334">
    <property type="entry name" value="5'-Nucleotdase_C"/>
</dbReference>
<keyword evidence="3" id="KW-1185">Reference proteome</keyword>
<dbReference type="SUPFAM" id="SSF55816">
    <property type="entry name" value="5'-nucleotidase (syn. UDP-sugar hydrolase), C-terminal domain"/>
    <property type="match status" value="1"/>
</dbReference>
<dbReference type="InterPro" id="IPR036907">
    <property type="entry name" value="5'-Nucleotdase_C_sf"/>
</dbReference>
<dbReference type="PANTHER" id="PTHR11575">
    <property type="entry name" value="5'-NUCLEOTIDASE-RELATED"/>
    <property type="match status" value="1"/>
</dbReference>
<dbReference type="InterPro" id="IPR006179">
    <property type="entry name" value="5_nucleotidase/apyrase"/>
</dbReference>
<comment type="caution">
    <text evidence="2">The sequence shown here is derived from an EMBL/GenBank/DDBJ whole genome shotgun (WGS) entry which is preliminary data.</text>
</comment>
<dbReference type="Proteomes" id="UP000829517">
    <property type="component" value="Unassembled WGS sequence"/>
</dbReference>
<dbReference type="Pfam" id="PF02872">
    <property type="entry name" value="5_nucleotid_C"/>
    <property type="match status" value="1"/>
</dbReference>
<organism evidence="2 3">
    <name type="scientific">Joostella atrarenae</name>
    <dbReference type="NCBI Taxonomy" id="679257"/>
    <lineage>
        <taxon>Bacteria</taxon>
        <taxon>Pseudomonadati</taxon>
        <taxon>Bacteroidota</taxon>
        <taxon>Flavobacteriia</taxon>
        <taxon>Flavobacteriales</taxon>
        <taxon>Flavobacteriaceae</taxon>
        <taxon>Joostella</taxon>
    </lineage>
</organism>
<dbReference type="Gene3D" id="3.90.780.10">
    <property type="entry name" value="5'-Nucleotidase, C-terminal domain"/>
    <property type="match status" value="1"/>
</dbReference>
<protein>
    <submittedName>
        <fullName evidence="2">5'-nucleotidase C-terminal domain-containing protein</fullName>
    </submittedName>
</protein>
<sequence length="254" mass="28837">MRNKTTHFVIFITILCFLSCNKASTKLKSISGKEINITDSIKSVDSINDFVTPYREHIEEVLDEQLAYNPKNLSKKDGDLNSSIGNLMADITYEQSNPIFYKRTGNKIDFVLLNHGGIRASMSKGKVSRRTAYEIMPFENKTLVLELTADKVKELGLYLAKNNTAHPISKQLQLTLRNDNSIKSMTINGKPIEADKTYFVGTSDFLATGGDHMDFFKNPINTTDINYLLRNELIDYFQKTDTIKANVDTRFIKK</sequence>
<evidence type="ECO:0000313" key="3">
    <source>
        <dbReference type="Proteomes" id="UP000829517"/>
    </source>
</evidence>
<accession>A0ABS9J2H9</accession>
<name>A0ABS9J2H9_9FLAO</name>
<evidence type="ECO:0000313" key="2">
    <source>
        <dbReference type="EMBL" id="MCF8714621.1"/>
    </source>
</evidence>
<dbReference type="PRINTS" id="PR01607">
    <property type="entry name" value="APYRASEFAMLY"/>
</dbReference>